<protein>
    <recommendedName>
        <fullName evidence="3">Antitoxin VbhA domain-containing protein</fullName>
    </recommendedName>
</protein>
<dbReference type="Proteomes" id="UP001620520">
    <property type="component" value="Unassembled WGS sequence"/>
</dbReference>
<proteinExistence type="predicted"/>
<keyword evidence="2" id="KW-1185">Reference proteome</keyword>
<organism evidence="1 2">
    <name type="scientific">Paenarthrobacter histidinolovorans</name>
    <dbReference type="NCBI Taxonomy" id="43664"/>
    <lineage>
        <taxon>Bacteria</taxon>
        <taxon>Bacillati</taxon>
        <taxon>Actinomycetota</taxon>
        <taxon>Actinomycetes</taxon>
        <taxon>Micrococcales</taxon>
        <taxon>Micrococcaceae</taxon>
        <taxon>Paenarthrobacter</taxon>
    </lineage>
</organism>
<evidence type="ECO:0000313" key="2">
    <source>
        <dbReference type="Proteomes" id="UP001620520"/>
    </source>
</evidence>
<name>A0ABW8NBW2_9MICC</name>
<dbReference type="EMBL" id="JBIYEW010000003">
    <property type="protein sequence ID" value="MFK4641083.1"/>
    <property type="molecule type" value="Genomic_DNA"/>
</dbReference>
<sequence>MRYRQAFSLDYDMADQAREQEVRRLLDAIVQYSEGRLTLDDVRSGFLAGELVSGFIHYRAREVLEARTD</sequence>
<accession>A0ABW8NBW2</accession>
<comment type="caution">
    <text evidence="1">The sequence shown here is derived from an EMBL/GenBank/DDBJ whole genome shotgun (WGS) entry which is preliminary data.</text>
</comment>
<evidence type="ECO:0000313" key="1">
    <source>
        <dbReference type="EMBL" id="MFK4641083.1"/>
    </source>
</evidence>
<gene>
    <name evidence="1" type="ORF">ABIA52_003972</name>
</gene>
<reference evidence="1 2" key="1">
    <citation type="submission" date="2024-10" db="EMBL/GenBank/DDBJ databases">
        <title>Novel secondary metabolite-producing bacteria for plant disease control.</title>
        <authorList>
            <person name="Chevrette M."/>
        </authorList>
    </citation>
    <scope>NUCLEOTIDE SEQUENCE [LARGE SCALE GENOMIC DNA]</scope>
    <source>
        <strain evidence="1 2">J30 TE3557</strain>
    </source>
</reference>
<evidence type="ECO:0008006" key="3">
    <source>
        <dbReference type="Google" id="ProtNLM"/>
    </source>
</evidence>